<dbReference type="AlphaFoldDB" id="A0A3Q2DVY6"/>
<dbReference type="Proteomes" id="UP000265020">
    <property type="component" value="Unassembled WGS sequence"/>
</dbReference>
<evidence type="ECO:0008006" key="3">
    <source>
        <dbReference type="Google" id="ProtNLM"/>
    </source>
</evidence>
<sequence length="180" mass="21100">FALHFNVCEEMSRISRCFRAVKSSDSLGDVGKRGSHIWPEWNDTEVSKELDSIGLEDRKSIFKDPEGKLPLPPPLKVHTWKRPAEFIVNKVTLPPVGEIFHSLYKLRLCWMMRWIISELHIVWMLNSDSTTQEDSWKPWEHIYSLCDVVKGHVPLYNSYGKYVIRLYWMQLGAPQKLEDV</sequence>
<reference evidence="1" key="1">
    <citation type="submission" date="2025-08" db="UniProtKB">
        <authorList>
            <consortium name="Ensembl"/>
        </authorList>
    </citation>
    <scope>IDENTIFICATION</scope>
</reference>
<proteinExistence type="predicted"/>
<evidence type="ECO:0000313" key="1">
    <source>
        <dbReference type="Ensembl" id="ENSCVAP00000024056.1"/>
    </source>
</evidence>
<keyword evidence="2" id="KW-1185">Reference proteome</keyword>
<dbReference type="InterPro" id="IPR038765">
    <property type="entry name" value="Papain-like_cys_pep_sf"/>
</dbReference>
<dbReference type="OMA" id="CEEMSRI"/>
<protein>
    <recommendedName>
        <fullName evidence="3">Androglobin</fullName>
    </recommendedName>
</protein>
<dbReference type="InterPro" id="IPR053033">
    <property type="entry name" value="Androglobin-like"/>
</dbReference>
<organism evidence="1 2">
    <name type="scientific">Cyprinodon variegatus</name>
    <name type="common">Sheepshead minnow</name>
    <dbReference type="NCBI Taxonomy" id="28743"/>
    <lineage>
        <taxon>Eukaryota</taxon>
        <taxon>Metazoa</taxon>
        <taxon>Chordata</taxon>
        <taxon>Craniata</taxon>
        <taxon>Vertebrata</taxon>
        <taxon>Euteleostomi</taxon>
        <taxon>Actinopterygii</taxon>
        <taxon>Neopterygii</taxon>
        <taxon>Teleostei</taxon>
        <taxon>Neoteleostei</taxon>
        <taxon>Acanthomorphata</taxon>
        <taxon>Ovalentaria</taxon>
        <taxon>Atherinomorphae</taxon>
        <taxon>Cyprinodontiformes</taxon>
        <taxon>Cyprinodontidae</taxon>
        <taxon>Cyprinodon</taxon>
    </lineage>
</organism>
<evidence type="ECO:0000313" key="2">
    <source>
        <dbReference type="Proteomes" id="UP000265020"/>
    </source>
</evidence>
<reference evidence="1" key="2">
    <citation type="submission" date="2025-09" db="UniProtKB">
        <authorList>
            <consortium name="Ensembl"/>
        </authorList>
    </citation>
    <scope>IDENTIFICATION</scope>
</reference>
<dbReference type="GeneTree" id="ENSGT00390000014904"/>
<dbReference type="PANTHER" id="PTHR46298">
    <property type="entry name" value="ANDROGLOBIN"/>
    <property type="match status" value="1"/>
</dbReference>
<dbReference type="Ensembl" id="ENSCVAT00000005148.1">
    <property type="protein sequence ID" value="ENSCVAP00000024056.1"/>
    <property type="gene ID" value="ENSCVAG00000007878.1"/>
</dbReference>
<accession>A0A3Q2DVY6</accession>
<dbReference type="PANTHER" id="PTHR46298:SF1">
    <property type="entry name" value="ANDROGLOBIN"/>
    <property type="match status" value="1"/>
</dbReference>
<dbReference type="STRING" id="28743.ENSCVAP00000024056"/>
<dbReference type="SUPFAM" id="SSF54001">
    <property type="entry name" value="Cysteine proteinases"/>
    <property type="match status" value="1"/>
</dbReference>
<name>A0A3Q2DVY6_CYPVA</name>